<dbReference type="PANTHER" id="PTHR23501:SF12">
    <property type="entry name" value="MAJOR FACILITATOR SUPERFAMILY (MFS) PROFILE DOMAIN-CONTAINING PROTEIN-RELATED"/>
    <property type="match status" value="1"/>
</dbReference>
<feature type="transmembrane region" description="Helical" evidence="7">
    <location>
        <begin position="121"/>
        <end position="141"/>
    </location>
</feature>
<dbReference type="EMBL" id="JOKZ01000001">
    <property type="protein sequence ID" value="KKP07828.1"/>
    <property type="molecule type" value="Genomic_DNA"/>
</dbReference>
<dbReference type="OrthoDB" id="10021397at2759"/>
<dbReference type="InterPro" id="IPR036259">
    <property type="entry name" value="MFS_trans_sf"/>
</dbReference>
<feature type="transmembrane region" description="Helical" evidence="7">
    <location>
        <begin position="251"/>
        <end position="271"/>
    </location>
</feature>
<organism evidence="9 10">
    <name type="scientific">Trichoderma harzianum</name>
    <name type="common">Hypocrea lixii</name>
    <dbReference type="NCBI Taxonomy" id="5544"/>
    <lineage>
        <taxon>Eukaryota</taxon>
        <taxon>Fungi</taxon>
        <taxon>Dikarya</taxon>
        <taxon>Ascomycota</taxon>
        <taxon>Pezizomycotina</taxon>
        <taxon>Sordariomycetes</taxon>
        <taxon>Hypocreomycetidae</taxon>
        <taxon>Hypocreales</taxon>
        <taxon>Hypocreaceae</taxon>
        <taxon>Trichoderma</taxon>
    </lineage>
</organism>
<accession>A0A0F9Y728</accession>
<feature type="transmembrane region" description="Helical" evidence="7">
    <location>
        <begin position="147"/>
        <end position="168"/>
    </location>
</feature>
<evidence type="ECO:0000259" key="8">
    <source>
        <dbReference type="PROSITE" id="PS50850"/>
    </source>
</evidence>
<feature type="transmembrane region" description="Helical" evidence="7">
    <location>
        <begin position="180"/>
        <end position="205"/>
    </location>
</feature>
<feature type="transmembrane region" description="Helical" evidence="7">
    <location>
        <begin position="527"/>
        <end position="548"/>
    </location>
</feature>
<dbReference type="Proteomes" id="UP000034112">
    <property type="component" value="Unassembled WGS sequence"/>
</dbReference>
<feature type="transmembrane region" description="Helical" evidence="7">
    <location>
        <begin position="415"/>
        <end position="440"/>
    </location>
</feature>
<reference evidence="10" key="1">
    <citation type="journal article" date="2015" name="Genome Announc.">
        <title>Draft whole-genome sequence of the biocontrol agent Trichoderma harzianum T6776.</title>
        <authorList>
            <person name="Baroncelli R."/>
            <person name="Piaggeschi G."/>
            <person name="Fiorini L."/>
            <person name="Bertolini E."/>
            <person name="Zapparata A."/>
            <person name="Pe M.E."/>
            <person name="Sarrocco S."/>
            <person name="Vannacci G."/>
        </authorList>
    </citation>
    <scope>NUCLEOTIDE SEQUENCE [LARGE SCALE GENOMIC DNA]</scope>
    <source>
        <strain evidence="10">T6776</strain>
    </source>
</reference>
<evidence type="ECO:0000313" key="10">
    <source>
        <dbReference type="Proteomes" id="UP000034112"/>
    </source>
</evidence>
<dbReference type="GO" id="GO:0022857">
    <property type="term" value="F:transmembrane transporter activity"/>
    <property type="evidence" value="ECO:0007669"/>
    <property type="project" value="InterPro"/>
</dbReference>
<dbReference type="PROSITE" id="PS50850">
    <property type="entry name" value="MFS"/>
    <property type="match status" value="1"/>
</dbReference>
<evidence type="ECO:0000313" key="9">
    <source>
        <dbReference type="EMBL" id="KKP07828.1"/>
    </source>
</evidence>
<keyword evidence="4 7" id="KW-0812">Transmembrane</keyword>
<dbReference type="AlphaFoldDB" id="A0A0F9Y728"/>
<evidence type="ECO:0000256" key="4">
    <source>
        <dbReference type="ARBA" id="ARBA00022692"/>
    </source>
</evidence>
<keyword evidence="5 7" id="KW-1133">Transmembrane helix</keyword>
<dbReference type="PANTHER" id="PTHR23501">
    <property type="entry name" value="MAJOR FACILITATOR SUPERFAMILY"/>
    <property type="match status" value="1"/>
</dbReference>
<keyword evidence="3" id="KW-0813">Transport</keyword>
<comment type="similarity">
    <text evidence="2">Belongs to the major facilitator superfamily. TCR/Tet family.</text>
</comment>
<comment type="caution">
    <text evidence="9">The sequence shown here is derived from an EMBL/GenBank/DDBJ whole genome shotgun (WGS) entry which is preliminary data.</text>
</comment>
<name>A0A0F9Y728_TRIHA</name>
<sequence length="563" mass="60684">MSTTESVSDSTIAEPMTIPIDKISSRVENKEVADVAEISEKPEGDVRPIKGFRWVLVCISLYITCFLYGLDTTIAADVQGSVVEALGHIEQLAWIGAGFPLGSVAVIVPLTAAFTNFNLKWTFIVTVIIFEVGSVLCGAAPNMNAMIIGRVIAGMGGTGIYLGCLNYFSSLTTPKERGTYITLIGFCWGIGAVLGPVVGGAFSVSSATWRWAFYINLVIGGALTPIYLFLLPPLHPVKGVSIRTRLLRLDFVGFILGAAVWATFALALTMAGGQWPWNDGRTIAMFIVFGVLVIGYALQQRFCIFTTPETRSFPIKLLFTRTHLLLYVAMSANSATLFVFLYFFPIYFQFVHNDTALEAAVRLLPYVIITVTFNLAAGRLLSKVKRYMPIYVISGVFLTIGGSFMVAYLKPSTSISVIYGLSVLNAVGTGLTLQIGYAVASLVVDPKDIGDAISLQNFSQIGSNLISLVIAGQIFQSVAVRNLEKVLDGTNFSHKEIVDAVSGAQSTLFQQLSGELRDQAVHAITQAIQQALILLPVGGGVILLAALIMKRERLFGDIVVVGA</sequence>
<dbReference type="InterPro" id="IPR020846">
    <property type="entry name" value="MFS_dom"/>
</dbReference>
<evidence type="ECO:0000256" key="7">
    <source>
        <dbReference type="SAM" id="Phobius"/>
    </source>
</evidence>
<feature type="domain" description="Major facilitator superfamily (MFS) profile" evidence="8">
    <location>
        <begin position="57"/>
        <end position="554"/>
    </location>
</feature>
<protein>
    <recommendedName>
        <fullName evidence="8">Major facilitator superfamily (MFS) profile domain-containing protein</fullName>
    </recommendedName>
</protein>
<dbReference type="SUPFAM" id="SSF103473">
    <property type="entry name" value="MFS general substrate transporter"/>
    <property type="match status" value="2"/>
</dbReference>
<comment type="subcellular location">
    <subcellularLocation>
        <location evidence="1">Membrane</location>
        <topology evidence="1">Multi-pass membrane protein</topology>
    </subcellularLocation>
</comment>
<feature type="transmembrane region" description="Helical" evidence="7">
    <location>
        <begin position="51"/>
        <end position="70"/>
    </location>
</feature>
<dbReference type="Gene3D" id="1.20.1250.20">
    <property type="entry name" value="MFS general substrate transporter like domains"/>
    <property type="match status" value="2"/>
</dbReference>
<feature type="transmembrane region" description="Helical" evidence="7">
    <location>
        <begin position="324"/>
        <end position="347"/>
    </location>
</feature>
<feature type="transmembrane region" description="Helical" evidence="7">
    <location>
        <begin position="359"/>
        <end position="377"/>
    </location>
</feature>
<evidence type="ECO:0000256" key="1">
    <source>
        <dbReference type="ARBA" id="ARBA00004141"/>
    </source>
</evidence>
<dbReference type="GO" id="GO:0005886">
    <property type="term" value="C:plasma membrane"/>
    <property type="evidence" value="ECO:0007669"/>
    <property type="project" value="TreeGrafter"/>
</dbReference>
<evidence type="ECO:0000256" key="6">
    <source>
        <dbReference type="ARBA" id="ARBA00023136"/>
    </source>
</evidence>
<dbReference type="OMA" id="GRTIAMF"/>
<evidence type="ECO:0000256" key="2">
    <source>
        <dbReference type="ARBA" id="ARBA00007520"/>
    </source>
</evidence>
<feature type="transmembrane region" description="Helical" evidence="7">
    <location>
        <begin position="389"/>
        <end position="409"/>
    </location>
</feature>
<evidence type="ECO:0000256" key="3">
    <source>
        <dbReference type="ARBA" id="ARBA00022448"/>
    </source>
</evidence>
<feature type="transmembrane region" description="Helical" evidence="7">
    <location>
        <begin position="461"/>
        <end position="479"/>
    </location>
</feature>
<keyword evidence="6 7" id="KW-0472">Membrane</keyword>
<gene>
    <name evidence="9" type="ORF">THAR02_00036</name>
</gene>
<dbReference type="InterPro" id="IPR011701">
    <property type="entry name" value="MFS"/>
</dbReference>
<feature type="transmembrane region" description="Helical" evidence="7">
    <location>
        <begin position="92"/>
        <end position="114"/>
    </location>
</feature>
<feature type="transmembrane region" description="Helical" evidence="7">
    <location>
        <begin position="283"/>
        <end position="304"/>
    </location>
</feature>
<dbReference type="Pfam" id="PF07690">
    <property type="entry name" value="MFS_1"/>
    <property type="match status" value="1"/>
</dbReference>
<evidence type="ECO:0000256" key="5">
    <source>
        <dbReference type="ARBA" id="ARBA00022989"/>
    </source>
</evidence>
<feature type="transmembrane region" description="Helical" evidence="7">
    <location>
        <begin position="211"/>
        <end position="230"/>
    </location>
</feature>
<proteinExistence type="inferred from homology"/>